<dbReference type="Pfam" id="PF00200">
    <property type="entry name" value="Disintegrin"/>
    <property type="match status" value="1"/>
</dbReference>
<dbReference type="PROSITE" id="PS50215">
    <property type="entry name" value="ADAM_MEPRO"/>
    <property type="match status" value="1"/>
</dbReference>
<evidence type="ECO:0000256" key="2">
    <source>
        <dbReference type="SAM" id="MobiDB-lite"/>
    </source>
</evidence>
<dbReference type="InterPro" id="IPR051489">
    <property type="entry name" value="ADAM_Metalloproteinase"/>
</dbReference>
<name>A0AA97PG88_PYRO3</name>
<evidence type="ECO:0000259" key="4">
    <source>
        <dbReference type="PROSITE" id="PS50214"/>
    </source>
</evidence>
<dbReference type="Proteomes" id="UP000011086">
    <property type="component" value="Unassembled WGS sequence"/>
</dbReference>
<feature type="binding site" evidence="1">
    <location>
        <position position="495"/>
    </location>
    <ligand>
        <name>Zn(2+)</name>
        <dbReference type="ChEBI" id="CHEBI:29105"/>
        <note>catalytic</note>
    </ligand>
</feature>
<keyword evidence="3" id="KW-0472">Membrane</keyword>
<feature type="domain" description="Peptidase M12B" evidence="5">
    <location>
        <begin position="333"/>
        <end position="545"/>
    </location>
</feature>
<proteinExistence type="predicted"/>
<dbReference type="PANTHER" id="PTHR45702:SF2">
    <property type="entry name" value="KUZBANIAN, ISOFORM A"/>
    <property type="match status" value="1"/>
</dbReference>
<dbReference type="InterPro" id="IPR024079">
    <property type="entry name" value="MetalloPept_cat_dom_sf"/>
</dbReference>
<dbReference type="Gene3D" id="3.40.390.10">
    <property type="entry name" value="Collagenase (Catalytic Domain)"/>
    <property type="match status" value="1"/>
</dbReference>
<feature type="region of interest" description="Disordered" evidence="2">
    <location>
        <begin position="716"/>
        <end position="772"/>
    </location>
</feature>
<dbReference type="CDD" id="cd04271">
    <property type="entry name" value="ZnMc_ADAM_fungal"/>
    <property type="match status" value="1"/>
</dbReference>
<keyword evidence="1" id="KW-0479">Metal-binding</keyword>
<evidence type="ECO:0000256" key="3">
    <source>
        <dbReference type="SAM" id="Phobius"/>
    </source>
</evidence>
<feature type="binding site" evidence="1">
    <location>
        <position position="489"/>
    </location>
    <ligand>
        <name>Zn(2+)</name>
        <dbReference type="ChEBI" id="CHEBI:29105"/>
        <note>catalytic</note>
    </ligand>
</feature>
<dbReference type="InterPro" id="IPR001590">
    <property type="entry name" value="Peptidase_M12B"/>
</dbReference>
<sequence length="772" mass="83936">MWHRQNAGSKALKISRYKPNRKNFPETEPIKSEFRSRPLRTTTGSTINGDSIDTQVRRWPHRSYEVITLPGDHTVGNLGIHRSRISTVRLRLARTTNRLEDVHFSTAWQQVQWSSRFDATFRIKSGEVMKKIRLALEPNNDVISHETYIQTVDADGRPLYGQPIARDEYRIFRGTAFIARDTVAPDWRDAGWARIVVHSDGRTPLFEGVFSIDGDYHHVQTAANYLRTRLDQDPSVDDTKEPFMVVWRDSDLSEEADRDAELRKRGDEKKAVGCGVDFDHHLRVEAANETTNSEFVVRDLSEIESSSTSLFKRQSQNNGINTIGSTAGCPTTRRVALMGIATDCTYVKQFASVAEARANIMTQVASASALYEKSFNISLAVRNLTISESCAAAPFSTENRWNQDCNANLDVSDRLSAFSAFRGNLRNDRNAFWTLMSSCTSGSAVGIAWLGALCMPGTQTDSRGTTVAGANYVARTGNEWQVLAHEIGHTFGAEHDCISSTCSSTSGTGAQQCCPLSASQCDAQQRFIMNPSARSGITEFSRCTIGSVCSQLGVRPGSTRSLGRCLVDNTNVASVAPVCGNGVVESGEDCDSDNPCCDRSTCKFRSGASCDPATDTCCTSQCSIAPSGGVCRPSTLPCDPEEKCDGKSRTCPADVNNASDNGRCSDADNVGNAVGNFFSQNRNVAIGVGAGIGGLIVICLASCCLSSMRRRSAVRKQHRQMVAAQAAGAHGGYPRPNNGPMPPPPSYYAGSQPQMSGPWPQPPPRSLSARYA</sequence>
<comment type="caution">
    <text evidence="1">Lacks conserved residue(s) required for the propagation of feature annotation.</text>
</comment>
<keyword evidence="6" id="KW-0482">Metalloprotease</keyword>
<feature type="region of interest" description="Disordered" evidence="2">
    <location>
        <begin position="1"/>
        <end position="32"/>
    </location>
</feature>
<dbReference type="PANTHER" id="PTHR45702">
    <property type="entry name" value="ADAM10/ADAM17 METALLOPEPTIDASE FAMILY MEMBER"/>
    <property type="match status" value="1"/>
</dbReference>
<dbReference type="SUPFAM" id="SSF57552">
    <property type="entry name" value="Blood coagulation inhibitor (disintegrin)"/>
    <property type="match status" value="1"/>
</dbReference>
<keyword evidence="1" id="KW-0862">Zinc</keyword>
<dbReference type="AlphaFoldDB" id="A0AA97PG88"/>
<evidence type="ECO:0000256" key="1">
    <source>
        <dbReference type="PROSITE-ProRule" id="PRU00276"/>
    </source>
</evidence>
<dbReference type="SUPFAM" id="SSF55486">
    <property type="entry name" value="Metalloproteases ('zincins'), catalytic domain"/>
    <property type="match status" value="1"/>
</dbReference>
<dbReference type="GO" id="GO:0046872">
    <property type="term" value="F:metal ion binding"/>
    <property type="evidence" value="ECO:0007669"/>
    <property type="project" value="UniProtKB-KW"/>
</dbReference>
<accession>A0AA97PG88</accession>
<dbReference type="GO" id="GO:0006509">
    <property type="term" value="P:membrane protein ectodomain proteolysis"/>
    <property type="evidence" value="ECO:0007669"/>
    <property type="project" value="TreeGrafter"/>
</dbReference>
<reference evidence="6" key="1">
    <citation type="journal article" date="2012" name="PLoS Genet.">
        <title>Comparative analysis of the genomes of two field isolates of the rice blast fungus Magnaporthe oryzae.</title>
        <authorList>
            <person name="Xue M."/>
            <person name="Yang J."/>
            <person name="Li Z."/>
            <person name="Hu S."/>
            <person name="Yao N."/>
            <person name="Dean R.A."/>
            <person name="Zhao W."/>
            <person name="Shen M."/>
            <person name="Zhang H."/>
            <person name="Li C."/>
            <person name="Liu L."/>
            <person name="Cao L."/>
            <person name="Xu X."/>
            <person name="Xing Y."/>
            <person name="Hsiang T."/>
            <person name="Zhang Z."/>
            <person name="Xu J.R."/>
            <person name="Peng Y.L."/>
        </authorList>
    </citation>
    <scope>NUCLEOTIDE SEQUENCE</scope>
    <source>
        <strain evidence="6">Y34</strain>
    </source>
</reference>
<dbReference type="GO" id="GO:0005886">
    <property type="term" value="C:plasma membrane"/>
    <property type="evidence" value="ECO:0007669"/>
    <property type="project" value="TreeGrafter"/>
</dbReference>
<dbReference type="InterPro" id="IPR036436">
    <property type="entry name" value="Disintegrin_dom_sf"/>
</dbReference>
<dbReference type="GO" id="GO:0004222">
    <property type="term" value="F:metalloendopeptidase activity"/>
    <property type="evidence" value="ECO:0007669"/>
    <property type="project" value="InterPro"/>
</dbReference>
<feature type="compositionally biased region" description="Low complexity" evidence="2">
    <location>
        <begin position="747"/>
        <end position="758"/>
    </location>
</feature>
<dbReference type="InterPro" id="IPR001762">
    <property type="entry name" value="Disintegrin_dom"/>
</dbReference>
<feature type="binding site" evidence="1">
    <location>
        <position position="485"/>
    </location>
    <ligand>
        <name>Zn(2+)</name>
        <dbReference type="ChEBI" id="CHEBI:29105"/>
        <note>catalytic</note>
    </ligand>
</feature>
<feature type="compositionally biased region" description="Pro residues" evidence="2">
    <location>
        <begin position="737"/>
        <end position="746"/>
    </location>
</feature>
<protein>
    <submittedName>
        <fullName evidence="6">Zinc metalloprotease mde10</fullName>
    </submittedName>
</protein>
<feature type="domain" description="Disintegrin" evidence="4">
    <location>
        <begin position="576"/>
        <end position="659"/>
    </location>
</feature>
<organism evidence="6">
    <name type="scientific">Pyricularia oryzae (strain Y34)</name>
    <name type="common">Rice blast fungus</name>
    <name type="synonym">Magnaporthe oryzae</name>
    <dbReference type="NCBI Taxonomy" id="1143189"/>
    <lineage>
        <taxon>Eukaryota</taxon>
        <taxon>Fungi</taxon>
        <taxon>Dikarya</taxon>
        <taxon>Ascomycota</taxon>
        <taxon>Pezizomycotina</taxon>
        <taxon>Sordariomycetes</taxon>
        <taxon>Sordariomycetidae</taxon>
        <taxon>Magnaporthales</taxon>
        <taxon>Pyriculariaceae</taxon>
        <taxon>Pyricularia</taxon>
    </lineage>
</organism>
<dbReference type="EMBL" id="JH793560">
    <property type="protein sequence ID" value="ELQ33428.1"/>
    <property type="molecule type" value="Genomic_DNA"/>
</dbReference>
<dbReference type="Gene3D" id="4.10.70.10">
    <property type="entry name" value="Disintegrin domain"/>
    <property type="match status" value="1"/>
</dbReference>
<evidence type="ECO:0000259" key="5">
    <source>
        <dbReference type="PROSITE" id="PS50215"/>
    </source>
</evidence>
<dbReference type="Pfam" id="PF13688">
    <property type="entry name" value="Reprolysin_5"/>
    <property type="match status" value="1"/>
</dbReference>
<keyword evidence="3" id="KW-0812">Transmembrane</keyword>
<feature type="compositionally biased region" description="Basic and acidic residues" evidence="2">
    <location>
        <begin position="23"/>
        <end position="32"/>
    </location>
</feature>
<feature type="active site" evidence="1">
    <location>
        <position position="486"/>
    </location>
</feature>
<feature type="transmembrane region" description="Helical" evidence="3">
    <location>
        <begin position="684"/>
        <end position="708"/>
    </location>
</feature>
<evidence type="ECO:0000313" key="6">
    <source>
        <dbReference type="EMBL" id="ELQ33428.1"/>
    </source>
</evidence>
<dbReference type="SMART" id="SM00050">
    <property type="entry name" value="DISIN"/>
    <property type="match status" value="1"/>
</dbReference>
<gene>
    <name evidence="6" type="ORF">OOU_Y34scaffold00946g22</name>
</gene>
<keyword evidence="3" id="KW-1133">Transmembrane helix</keyword>
<dbReference type="InterPro" id="IPR034028">
    <property type="entry name" value="ZnMc_ADAM_fungal"/>
</dbReference>
<keyword evidence="6" id="KW-0378">Hydrolase</keyword>
<keyword evidence="6" id="KW-0645">Protease</keyword>
<dbReference type="PROSITE" id="PS50214">
    <property type="entry name" value="DISINTEGRIN_2"/>
    <property type="match status" value="1"/>
</dbReference>